<accession>A0ABW2IUQ6</accession>
<evidence type="ECO:0000313" key="2">
    <source>
        <dbReference type="EMBL" id="MFC7294981.1"/>
    </source>
</evidence>
<sequence>MIESETQRQFYLGVAGIRMWYAREPLPGAAPSPEFQFPESDEPAPQHLPARVADRFAAEQVPLPPSDTGGQSAKRIASLHALMENEKTPEPDTPSANQGRPPGSGSDKAATDPDVVVSPSAGSRGDVTDAINLNLGIFSGKDHVLVAHISREASLRLQEALSGNILKSLGDHQSGPADQVHWPVFNNRLVPGNALADLKLVLTQVLRGLEGKRVIVLGDMTGLSDVGSCWLKEILQRAPDIEFGHSLAELASDPALKRVLWQKLKSMATA</sequence>
<keyword evidence="3" id="KW-1185">Reference proteome</keyword>
<dbReference type="EMBL" id="JBHTBD010000003">
    <property type="protein sequence ID" value="MFC7294981.1"/>
    <property type="molecule type" value="Genomic_DNA"/>
</dbReference>
<feature type="region of interest" description="Disordered" evidence="1">
    <location>
        <begin position="86"/>
        <end position="123"/>
    </location>
</feature>
<reference evidence="3" key="1">
    <citation type="journal article" date="2019" name="Int. J. Syst. Evol. Microbiol.">
        <title>The Global Catalogue of Microorganisms (GCM) 10K type strain sequencing project: providing services to taxonomists for standard genome sequencing and annotation.</title>
        <authorList>
            <consortium name="The Broad Institute Genomics Platform"/>
            <consortium name="The Broad Institute Genome Sequencing Center for Infectious Disease"/>
            <person name="Wu L."/>
            <person name="Ma J."/>
        </authorList>
    </citation>
    <scope>NUCLEOTIDE SEQUENCE [LARGE SCALE GENOMIC DNA]</scope>
    <source>
        <strain evidence="3">CCUG 60559</strain>
    </source>
</reference>
<dbReference type="Proteomes" id="UP001596506">
    <property type="component" value="Unassembled WGS sequence"/>
</dbReference>
<organism evidence="2 3">
    <name type="scientific">Marinobacter aromaticivorans</name>
    <dbReference type="NCBI Taxonomy" id="1494078"/>
    <lineage>
        <taxon>Bacteria</taxon>
        <taxon>Pseudomonadati</taxon>
        <taxon>Pseudomonadota</taxon>
        <taxon>Gammaproteobacteria</taxon>
        <taxon>Pseudomonadales</taxon>
        <taxon>Marinobacteraceae</taxon>
        <taxon>Marinobacter</taxon>
    </lineage>
</organism>
<name>A0ABW2IUQ6_9GAMM</name>
<comment type="caution">
    <text evidence="2">The sequence shown here is derived from an EMBL/GenBank/DDBJ whole genome shotgun (WGS) entry which is preliminary data.</text>
</comment>
<feature type="region of interest" description="Disordered" evidence="1">
    <location>
        <begin position="25"/>
        <end position="73"/>
    </location>
</feature>
<dbReference type="RefSeq" id="WP_100688355.1">
    <property type="nucleotide sequence ID" value="NZ_JBHTBD010000003.1"/>
</dbReference>
<gene>
    <name evidence="2" type="ORF">ACFQQA_09620</name>
</gene>
<protein>
    <submittedName>
        <fullName evidence="2">2-isopropylmalate synthase</fullName>
    </submittedName>
</protein>
<proteinExistence type="predicted"/>
<evidence type="ECO:0000256" key="1">
    <source>
        <dbReference type="SAM" id="MobiDB-lite"/>
    </source>
</evidence>
<evidence type="ECO:0000313" key="3">
    <source>
        <dbReference type="Proteomes" id="UP001596506"/>
    </source>
</evidence>